<feature type="region of interest" description="Disordered" evidence="1">
    <location>
        <begin position="90"/>
        <end position="149"/>
    </location>
</feature>
<dbReference type="Proteomes" id="UP000001075">
    <property type="component" value="Unassembled WGS sequence"/>
</dbReference>
<sequence>MAPPPSSPSMAPPRLIHSAPGLLDTCSQLPPPSAVAEKMSGPATDTPSAIQICRPRTVSRDPSWILFPVPTMDPRVPFSRMLHAVLHNPAASPAPPTGLWLHPKGGGRNAEEVRSRKPGRGRGTGRRVYPPSSGASYRACPTPGRRLVV</sequence>
<dbReference type="STRING" id="10029.G3IN85"/>
<dbReference type="AlphaFoldDB" id="G3IN85"/>
<dbReference type="InParanoid" id="G3IN85"/>
<evidence type="ECO:0000313" key="3">
    <source>
        <dbReference type="Proteomes" id="UP000001075"/>
    </source>
</evidence>
<gene>
    <name evidence="2" type="ORF">I79_025397</name>
</gene>
<feature type="region of interest" description="Disordered" evidence="1">
    <location>
        <begin position="1"/>
        <end position="49"/>
    </location>
</feature>
<feature type="compositionally biased region" description="Basic residues" evidence="1">
    <location>
        <begin position="116"/>
        <end position="125"/>
    </location>
</feature>
<protein>
    <submittedName>
        <fullName evidence="2">Uncharacterized protein</fullName>
    </submittedName>
</protein>
<evidence type="ECO:0000313" key="2">
    <source>
        <dbReference type="EMBL" id="EGW15173.1"/>
    </source>
</evidence>
<feature type="compositionally biased region" description="Pro residues" evidence="1">
    <location>
        <begin position="1"/>
        <end position="11"/>
    </location>
</feature>
<dbReference type="GlyGen" id="G3IN85">
    <property type="glycosylation" value="1 site"/>
</dbReference>
<evidence type="ECO:0000256" key="1">
    <source>
        <dbReference type="SAM" id="MobiDB-lite"/>
    </source>
</evidence>
<proteinExistence type="predicted"/>
<accession>G3IN85</accession>
<name>G3IN85_CRIGR</name>
<organism evidence="2 3">
    <name type="scientific">Cricetulus griseus</name>
    <name type="common">Chinese hamster</name>
    <name type="synonym">Cricetulus barabensis griseus</name>
    <dbReference type="NCBI Taxonomy" id="10029"/>
    <lineage>
        <taxon>Eukaryota</taxon>
        <taxon>Metazoa</taxon>
        <taxon>Chordata</taxon>
        <taxon>Craniata</taxon>
        <taxon>Vertebrata</taxon>
        <taxon>Euteleostomi</taxon>
        <taxon>Mammalia</taxon>
        <taxon>Eutheria</taxon>
        <taxon>Euarchontoglires</taxon>
        <taxon>Glires</taxon>
        <taxon>Rodentia</taxon>
        <taxon>Myomorpha</taxon>
        <taxon>Muroidea</taxon>
        <taxon>Cricetidae</taxon>
        <taxon>Cricetinae</taxon>
        <taxon>Cricetulus</taxon>
    </lineage>
</organism>
<reference evidence="3" key="1">
    <citation type="journal article" date="2011" name="Nat. Biotechnol.">
        <title>The genomic sequence of the Chinese hamster ovary (CHO)-K1 cell line.</title>
        <authorList>
            <person name="Xu X."/>
            <person name="Nagarajan H."/>
            <person name="Lewis N.E."/>
            <person name="Pan S."/>
            <person name="Cai Z."/>
            <person name="Liu X."/>
            <person name="Chen W."/>
            <person name="Xie M."/>
            <person name="Wang W."/>
            <person name="Hammond S."/>
            <person name="Andersen M.R."/>
            <person name="Neff N."/>
            <person name="Passarelli B."/>
            <person name="Koh W."/>
            <person name="Fan H.C."/>
            <person name="Wang J."/>
            <person name="Gui Y."/>
            <person name="Lee K.H."/>
            <person name="Betenbaugh M.J."/>
            <person name="Quake S.R."/>
            <person name="Famili I."/>
            <person name="Palsson B.O."/>
            <person name="Wang J."/>
        </authorList>
    </citation>
    <scope>NUCLEOTIDE SEQUENCE [LARGE SCALE GENOMIC DNA]</scope>
    <source>
        <strain evidence="3">CHO K1 cell line</strain>
    </source>
</reference>
<dbReference type="EMBL" id="JH005575">
    <property type="protein sequence ID" value="EGW15173.1"/>
    <property type="molecule type" value="Genomic_DNA"/>
</dbReference>